<organism evidence="3 4">
    <name type="scientific">Terfezia boudieri ATCC MYA-4762</name>
    <dbReference type="NCBI Taxonomy" id="1051890"/>
    <lineage>
        <taxon>Eukaryota</taxon>
        <taxon>Fungi</taxon>
        <taxon>Dikarya</taxon>
        <taxon>Ascomycota</taxon>
        <taxon>Pezizomycotina</taxon>
        <taxon>Pezizomycetes</taxon>
        <taxon>Pezizales</taxon>
        <taxon>Pezizaceae</taxon>
        <taxon>Terfezia</taxon>
    </lineage>
</organism>
<feature type="compositionally biased region" description="Basic and acidic residues" evidence="1">
    <location>
        <begin position="142"/>
        <end position="153"/>
    </location>
</feature>
<gene>
    <name evidence="3" type="ORF">L211DRAFT_757838</name>
</gene>
<feature type="non-terminal residue" evidence="3">
    <location>
        <position position="1"/>
    </location>
</feature>
<keyword evidence="4" id="KW-1185">Reference proteome</keyword>
<name>A0A3N4LL00_9PEZI</name>
<proteinExistence type="predicted"/>
<evidence type="ECO:0000313" key="4">
    <source>
        <dbReference type="Proteomes" id="UP000267821"/>
    </source>
</evidence>
<reference evidence="3 4" key="1">
    <citation type="journal article" date="2018" name="Nat. Ecol. Evol.">
        <title>Pezizomycetes genomes reveal the molecular basis of ectomycorrhizal truffle lifestyle.</title>
        <authorList>
            <person name="Murat C."/>
            <person name="Payen T."/>
            <person name="Noel B."/>
            <person name="Kuo A."/>
            <person name="Morin E."/>
            <person name="Chen J."/>
            <person name="Kohler A."/>
            <person name="Krizsan K."/>
            <person name="Balestrini R."/>
            <person name="Da Silva C."/>
            <person name="Montanini B."/>
            <person name="Hainaut M."/>
            <person name="Levati E."/>
            <person name="Barry K.W."/>
            <person name="Belfiori B."/>
            <person name="Cichocki N."/>
            <person name="Clum A."/>
            <person name="Dockter R.B."/>
            <person name="Fauchery L."/>
            <person name="Guy J."/>
            <person name="Iotti M."/>
            <person name="Le Tacon F."/>
            <person name="Lindquist E.A."/>
            <person name="Lipzen A."/>
            <person name="Malagnac F."/>
            <person name="Mello A."/>
            <person name="Molinier V."/>
            <person name="Miyauchi S."/>
            <person name="Poulain J."/>
            <person name="Riccioni C."/>
            <person name="Rubini A."/>
            <person name="Sitrit Y."/>
            <person name="Splivallo R."/>
            <person name="Traeger S."/>
            <person name="Wang M."/>
            <person name="Zifcakova L."/>
            <person name="Wipf D."/>
            <person name="Zambonelli A."/>
            <person name="Paolocci F."/>
            <person name="Nowrousian M."/>
            <person name="Ottonello S."/>
            <person name="Baldrian P."/>
            <person name="Spatafora J.W."/>
            <person name="Henrissat B."/>
            <person name="Nagy L.G."/>
            <person name="Aury J.M."/>
            <person name="Wincker P."/>
            <person name="Grigoriev I.V."/>
            <person name="Bonfante P."/>
            <person name="Martin F.M."/>
        </authorList>
    </citation>
    <scope>NUCLEOTIDE SEQUENCE [LARGE SCALE GENOMIC DNA]</scope>
    <source>
        <strain evidence="3 4">ATCC MYA-4762</strain>
    </source>
</reference>
<sequence>DNNLVPLVIALLILVSVGLLLGGTLLFIRRYQRSMKDLESQSHGNTKNTRKLTITTIPFGDNRRSYSEKQGLMDNSSPMPLTPDSIPEIRITFPEEEDAQGRRKSGRVVIVQVGEAGVGYVRPVPEENLPPYQQHDGFSSVDLEKIGGLKEKD</sequence>
<evidence type="ECO:0000256" key="2">
    <source>
        <dbReference type="SAM" id="Phobius"/>
    </source>
</evidence>
<accession>A0A3N4LL00</accession>
<keyword evidence="2" id="KW-0812">Transmembrane</keyword>
<dbReference type="AlphaFoldDB" id="A0A3N4LL00"/>
<feature type="region of interest" description="Disordered" evidence="1">
    <location>
        <begin position="121"/>
        <end position="153"/>
    </location>
</feature>
<evidence type="ECO:0000256" key="1">
    <source>
        <dbReference type="SAM" id="MobiDB-lite"/>
    </source>
</evidence>
<feature type="transmembrane region" description="Helical" evidence="2">
    <location>
        <begin position="6"/>
        <end position="28"/>
    </location>
</feature>
<keyword evidence="2" id="KW-0472">Membrane</keyword>
<protein>
    <submittedName>
        <fullName evidence="3">Uncharacterized protein</fullName>
    </submittedName>
</protein>
<dbReference type="OrthoDB" id="5388417at2759"/>
<dbReference type="InParanoid" id="A0A3N4LL00"/>
<dbReference type="EMBL" id="ML121552">
    <property type="protein sequence ID" value="RPB22418.1"/>
    <property type="molecule type" value="Genomic_DNA"/>
</dbReference>
<feature type="region of interest" description="Disordered" evidence="1">
    <location>
        <begin position="59"/>
        <end position="86"/>
    </location>
</feature>
<keyword evidence="2" id="KW-1133">Transmembrane helix</keyword>
<feature type="non-terminal residue" evidence="3">
    <location>
        <position position="153"/>
    </location>
</feature>
<dbReference type="Proteomes" id="UP000267821">
    <property type="component" value="Unassembled WGS sequence"/>
</dbReference>
<evidence type="ECO:0000313" key="3">
    <source>
        <dbReference type="EMBL" id="RPB22418.1"/>
    </source>
</evidence>